<reference evidence="1 2" key="2">
    <citation type="submission" date="2019-04" db="EMBL/GenBank/DDBJ databases">
        <title>The genome sequence of big-headed turtle.</title>
        <authorList>
            <person name="Gong S."/>
        </authorList>
    </citation>
    <scope>NUCLEOTIDE SEQUENCE [LARGE SCALE GENOMIC DNA]</scope>
    <source>
        <strain evidence="1">DO16091913</strain>
        <tissue evidence="1">Muscle</tissue>
    </source>
</reference>
<comment type="caution">
    <text evidence="1">The sequence shown here is derived from an EMBL/GenBank/DDBJ whole genome shotgun (WGS) entry which is preliminary data.</text>
</comment>
<dbReference type="EMBL" id="QXTE01000096">
    <property type="protein sequence ID" value="TFK06401.1"/>
    <property type="molecule type" value="Genomic_DNA"/>
</dbReference>
<protein>
    <submittedName>
        <fullName evidence="1">Epithelial chloride channel protein-like</fullName>
    </submittedName>
</protein>
<dbReference type="Proteomes" id="UP000297703">
    <property type="component" value="Unassembled WGS sequence"/>
</dbReference>
<sequence>MHNAQTPLSSSRCSRDSQSRCLQPNVSLRCQRGGKNARNFVILFQLFFLLQSCDINERSTGWAGVCKSGKTEEETRAKRQLGGWEKGRVWWPVVVSKDRKQNNRT</sequence>
<proteinExistence type="predicted"/>
<evidence type="ECO:0000313" key="2">
    <source>
        <dbReference type="Proteomes" id="UP000297703"/>
    </source>
</evidence>
<reference evidence="1 2" key="1">
    <citation type="submission" date="2019-04" db="EMBL/GenBank/DDBJ databases">
        <title>Draft genome of the big-headed turtle Platysternon megacephalum.</title>
        <authorList>
            <person name="Gong S."/>
        </authorList>
    </citation>
    <scope>NUCLEOTIDE SEQUENCE [LARGE SCALE GENOMIC DNA]</scope>
    <source>
        <strain evidence="1">DO16091913</strain>
        <tissue evidence="1">Muscle</tissue>
    </source>
</reference>
<name>A0A4D9E667_9SAUR</name>
<evidence type="ECO:0000313" key="1">
    <source>
        <dbReference type="EMBL" id="TFK06401.1"/>
    </source>
</evidence>
<organism evidence="1 2">
    <name type="scientific">Platysternon megacephalum</name>
    <name type="common">big-headed turtle</name>
    <dbReference type="NCBI Taxonomy" id="55544"/>
    <lineage>
        <taxon>Eukaryota</taxon>
        <taxon>Metazoa</taxon>
        <taxon>Chordata</taxon>
        <taxon>Craniata</taxon>
        <taxon>Vertebrata</taxon>
        <taxon>Euteleostomi</taxon>
        <taxon>Archelosauria</taxon>
        <taxon>Testudinata</taxon>
        <taxon>Testudines</taxon>
        <taxon>Cryptodira</taxon>
        <taxon>Durocryptodira</taxon>
        <taxon>Testudinoidea</taxon>
        <taxon>Platysternidae</taxon>
        <taxon>Platysternon</taxon>
    </lineage>
</organism>
<accession>A0A4D9E667</accession>
<keyword evidence="2" id="KW-1185">Reference proteome</keyword>
<gene>
    <name evidence="1" type="ORF">DR999_PMT10711</name>
</gene>
<dbReference type="AlphaFoldDB" id="A0A4D9E667"/>